<keyword evidence="1" id="KW-0472">Membrane</keyword>
<reference evidence="2 3" key="1">
    <citation type="submission" date="2018-06" db="EMBL/GenBank/DDBJ databases">
        <authorList>
            <consortium name="Pathogen Informatics"/>
            <person name="Doyle S."/>
        </authorList>
    </citation>
    <scope>NUCLEOTIDE SEQUENCE [LARGE SCALE GENOMIC DNA]</scope>
    <source>
        <strain evidence="3">NCTC 11391</strain>
    </source>
</reference>
<feature type="transmembrane region" description="Helical" evidence="1">
    <location>
        <begin position="45"/>
        <end position="60"/>
    </location>
</feature>
<feature type="transmembrane region" description="Helical" evidence="1">
    <location>
        <begin position="159"/>
        <end position="180"/>
    </location>
</feature>
<keyword evidence="1" id="KW-0812">Transmembrane</keyword>
<gene>
    <name evidence="2" type="ORF">NCTC11391_00197</name>
</gene>
<evidence type="ECO:0000256" key="1">
    <source>
        <dbReference type="SAM" id="Phobius"/>
    </source>
</evidence>
<protein>
    <submittedName>
        <fullName evidence="2">Membrane protein</fullName>
    </submittedName>
</protein>
<sequence>MKQKKNHIIIASCFLLLSFLFALFLVKNIPFQTWAFERHQNLLSWYIRPVLIVPIMYFSYKRQIVGVTASIFALLTSMIWFPVPSETPALVREFLTDERQFLQATWGVKEYLFAFLVVSFFVLIVRATWLHSWKLVGLILIATAFLKMIWSYLDSGNAGLTIALPAMLGLIICLLVVAFLKREK</sequence>
<dbReference type="Proteomes" id="UP000254082">
    <property type="component" value="Unassembled WGS sequence"/>
</dbReference>
<keyword evidence="3" id="KW-1185">Reference proteome</keyword>
<dbReference type="OrthoDB" id="3425563at2"/>
<dbReference type="RefSeq" id="WP_019788720.1">
    <property type="nucleotide sequence ID" value="NZ_UHFA01000002.1"/>
</dbReference>
<accession>A0A380JB38</accession>
<dbReference type="AlphaFoldDB" id="A0A380JB38"/>
<name>A0A380JB38_STRDO</name>
<keyword evidence="1" id="KW-1133">Transmembrane helix</keyword>
<dbReference type="EMBL" id="UHFA01000002">
    <property type="protein sequence ID" value="SUN35221.1"/>
    <property type="molecule type" value="Genomic_DNA"/>
</dbReference>
<evidence type="ECO:0000313" key="3">
    <source>
        <dbReference type="Proteomes" id="UP000254082"/>
    </source>
</evidence>
<feature type="transmembrane region" description="Helical" evidence="1">
    <location>
        <begin position="135"/>
        <end position="153"/>
    </location>
</feature>
<organism evidence="2 3">
    <name type="scientific">Streptococcus downei MFe28</name>
    <dbReference type="NCBI Taxonomy" id="764290"/>
    <lineage>
        <taxon>Bacteria</taxon>
        <taxon>Bacillati</taxon>
        <taxon>Bacillota</taxon>
        <taxon>Bacilli</taxon>
        <taxon>Lactobacillales</taxon>
        <taxon>Streptococcaceae</taxon>
        <taxon>Streptococcus</taxon>
    </lineage>
</organism>
<feature type="transmembrane region" description="Helical" evidence="1">
    <location>
        <begin position="111"/>
        <end position="128"/>
    </location>
</feature>
<feature type="transmembrane region" description="Helical" evidence="1">
    <location>
        <begin position="65"/>
        <end position="83"/>
    </location>
</feature>
<evidence type="ECO:0000313" key="2">
    <source>
        <dbReference type="EMBL" id="SUN35221.1"/>
    </source>
</evidence>
<proteinExistence type="predicted"/>